<evidence type="ECO:0000313" key="3">
    <source>
        <dbReference type="Proteomes" id="UP000606974"/>
    </source>
</evidence>
<name>A0A8H7E1Z1_9EURO</name>
<accession>A0A8H7E1Z1</accession>
<feature type="region of interest" description="Disordered" evidence="1">
    <location>
        <begin position="1"/>
        <end position="77"/>
    </location>
</feature>
<keyword evidence="3" id="KW-1185">Reference proteome</keyword>
<gene>
    <name evidence="2" type="ORF">GJ744_011796</name>
</gene>
<dbReference type="Proteomes" id="UP000606974">
    <property type="component" value="Unassembled WGS sequence"/>
</dbReference>
<comment type="caution">
    <text evidence="2">The sequence shown here is derived from an EMBL/GenBank/DDBJ whole genome shotgun (WGS) entry which is preliminary data.</text>
</comment>
<sequence>MVNIQRKLDANRPLEDVQAGRRIGSSVRFGSPQQRLFDKNAPASSGPTSQRVPTQHKTDKSDPTEIEASHQQIKPNS</sequence>
<dbReference type="AlphaFoldDB" id="A0A8H7E1Z1"/>
<protein>
    <submittedName>
        <fullName evidence="2">Uncharacterized protein</fullName>
    </submittedName>
</protein>
<dbReference type="EMBL" id="JAACFV010000087">
    <property type="protein sequence ID" value="KAF7506442.1"/>
    <property type="molecule type" value="Genomic_DNA"/>
</dbReference>
<evidence type="ECO:0000256" key="1">
    <source>
        <dbReference type="SAM" id="MobiDB-lite"/>
    </source>
</evidence>
<reference evidence="2" key="1">
    <citation type="submission" date="2020-02" db="EMBL/GenBank/DDBJ databases">
        <authorList>
            <person name="Palmer J.M."/>
        </authorList>
    </citation>
    <scope>NUCLEOTIDE SEQUENCE</scope>
    <source>
        <strain evidence="2">EPUS1.4</strain>
        <tissue evidence="2">Thallus</tissue>
    </source>
</reference>
<feature type="compositionally biased region" description="Basic and acidic residues" evidence="1">
    <location>
        <begin position="1"/>
        <end position="19"/>
    </location>
</feature>
<feature type="compositionally biased region" description="Polar residues" evidence="1">
    <location>
        <begin position="42"/>
        <end position="55"/>
    </location>
</feature>
<proteinExistence type="predicted"/>
<organism evidence="2 3">
    <name type="scientific">Endocarpon pusillum</name>
    <dbReference type="NCBI Taxonomy" id="364733"/>
    <lineage>
        <taxon>Eukaryota</taxon>
        <taxon>Fungi</taxon>
        <taxon>Dikarya</taxon>
        <taxon>Ascomycota</taxon>
        <taxon>Pezizomycotina</taxon>
        <taxon>Eurotiomycetes</taxon>
        <taxon>Chaetothyriomycetidae</taxon>
        <taxon>Verrucariales</taxon>
        <taxon>Verrucariaceae</taxon>
        <taxon>Endocarpon</taxon>
    </lineage>
</organism>
<evidence type="ECO:0000313" key="2">
    <source>
        <dbReference type="EMBL" id="KAF7506442.1"/>
    </source>
</evidence>